<dbReference type="InterPro" id="IPR000878">
    <property type="entry name" value="4pyrrol_Mease"/>
</dbReference>
<accession>A0AA44BCL1</accession>
<dbReference type="PIRSF" id="PIRSF036427">
    <property type="entry name" value="Precrrn-2_mtase"/>
    <property type="match status" value="1"/>
</dbReference>
<evidence type="ECO:0000256" key="5">
    <source>
        <dbReference type="ARBA" id="ARBA00022679"/>
    </source>
</evidence>
<gene>
    <name evidence="9" type="primary">cobI</name>
    <name evidence="9" type="ORF">ISALK_01100</name>
</gene>
<evidence type="ECO:0000256" key="6">
    <source>
        <dbReference type="ARBA" id="ARBA00022691"/>
    </source>
</evidence>
<dbReference type="PANTHER" id="PTHR43467:SF2">
    <property type="entry name" value="COBALT-PRECORRIN-2 C(20)-METHYLTRANSFERASE"/>
    <property type="match status" value="1"/>
</dbReference>
<proteinExistence type="inferred from homology"/>
<evidence type="ECO:0000256" key="3">
    <source>
        <dbReference type="ARBA" id="ARBA00022573"/>
    </source>
</evidence>
<keyword evidence="4 9" id="KW-0489">Methyltransferase</keyword>
<dbReference type="Pfam" id="PF00590">
    <property type="entry name" value="TP_methylase"/>
    <property type="match status" value="1"/>
</dbReference>
<sequence length="235" mass="26176">MKKLYGIGVGPGDPELITIKGINVLKKVSAIVTPQGKKGEDSIALTIAKPYLREEVHIESLVFPMTKDPKALELSWDENRKKIENLLDNYNEVAFLTLGDPSVFSTYMYMIPRLMARDISVETIPGITAFSALGSAINKSLTLDTEALGVYPMQKNAIGLRSALKIFDNLVVMKLSTDPEAIKEVLEEQGLERNFVIVSHVSQQEQKVSYDISKLNKGQVPYLSTMLIKKKEVFQ</sequence>
<evidence type="ECO:0000256" key="7">
    <source>
        <dbReference type="PIRNR" id="PIRNR036427"/>
    </source>
</evidence>
<dbReference type="InterPro" id="IPR014777">
    <property type="entry name" value="4pyrrole_Mease_sub1"/>
</dbReference>
<keyword evidence="10" id="KW-1185">Reference proteome</keyword>
<comment type="similarity">
    <text evidence="2 7">Belongs to the precorrin methyltransferase family.</text>
</comment>
<comment type="pathway">
    <text evidence="1">Cofactor biosynthesis; adenosylcobalamin biosynthesis.</text>
</comment>
<dbReference type="EC" id="2.1.1.130" evidence="9"/>
<dbReference type="Proteomes" id="UP000449710">
    <property type="component" value="Unassembled WGS sequence"/>
</dbReference>
<dbReference type="RefSeq" id="WP_160718390.1">
    <property type="nucleotide sequence ID" value="NZ_SUMG01000001.1"/>
</dbReference>
<dbReference type="InterPro" id="IPR035996">
    <property type="entry name" value="4pyrrol_Methylase_sf"/>
</dbReference>
<evidence type="ECO:0000259" key="8">
    <source>
        <dbReference type="Pfam" id="PF00590"/>
    </source>
</evidence>
<dbReference type="GO" id="GO:0030788">
    <property type="term" value="F:precorrin-2 C20-methyltransferase activity"/>
    <property type="evidence" value="ECO:0007669"/>
    <property type="project" value="UniProtKB-EC"/>
</dbReference>
<name>A0AA44BCL1_9CLOT</name>
<dbReference type="Gene3D" id="3.40.1010.10">
    <property type="entry name" value="Cobalt-precorrin-4 Transmethylase, Domain 1"/>
    <property type="match status" value="1"/>
</dbReference>
<feature type="domain" description="Tetrapyrrole methylase" evidence="8">
    <location>
        <begin position="3"/>
        <end position="208"/>
    </location>
</feature>
<dbReference type="InterPro" id="IPR006364">
    <property type="entry name" value="CobI/CbiL/CobIJ_dom"/>
</dbReference>
<dbReference type="NCBIfam" id="TIGR01467">
    <property type="entry name" value="cobI_cbiL"/>
    <property type="match status" value="1"/>
</dbReference>
<dbReference type="CDD" id="cd11645">
    <property type="entry name" value="Precorrin_2_C20_MT"/>
    <property type="match status" value="1"/>
</dbReference>
<comment type="caution">
    <text evidence="9">The sequence shown here is derived from an EMBL/GenBank/DDBJ whole genome shotgun (WGS) entry which is preliminary data.</text>
</comment>
<organism evidence="9 10">
    <name type="scientific">Isachenkonia alkalipeptolytica</name>
    <dbReference type="NCBI Taxonomy" id="2565777"/>
    <lineage>
        <taxon>Bacteria</taxon>
        <taxon>Bacillati</taxon>
        <taxon>Bacillota</taxon>
        <taxon>Clostridia</taxon>
        <taxon>Eubacteriales</taxon>
        <taxon>Clostridiaceae</taxon>
        <taxon>Isachenkonia</taxon>
    </lineage>
</organism>
<dbReference type="EMBL" id="SUMG01000001">
    <property type="protein sequence ID" value="NBG87087.1"/>
    <property type="molecule type" value="Genomic_DNA"/>
</dbReference>
<evidence type="ECO:0000256" key="2">
    <source>
        <dbReference type="ARBA" id="ARBA00005879"/>
    </source>
</evidence>
<dbReference type="InterPro" id="IPR012382">
    <property type="entry name" value="CobI/CbiL"/>
</dbReference>
<keyword evidence="5 9" id="KW-0808">Transferase</keyword>
<keyword evidence="6" id="KW-0949">S-adenosyl-L-methionine</keyword>
<evidence type="ECO:0000256" key="4">
    <source>
        <dbReference type="ARBA" id="ARBA00022603"/>
    </source>
</evidence>
<dbReference type="SUPFAM" id="SSF53790">
    <property type="entry name" value="Tetrapyrrole methylase"/>
    <property type="match status" value="1"/>
</dbReference>
<reference evidence="9 10" key="1">
    <citation type="submission" date="2019-04" db="EMBL/GenBank/DDBJ databases">
        <title>Isachenkonia alkalipeptolytica gen. nov. sp. nov. a new anaerobic, alkiliphilic organothrophic bacterium capable to reduce synthesized ferrihydrite isolated from a soda lake.</title>
        <authorList>
            <person name="Toshchakov S.V."/>
            <person name="Zavarzina D.G."/>
            <person name="Zhilina T.N."/>
            <person name="Kostrikina N.A."/>
            <person name="Kublanov I.V."/>
        </authorList>
    </citation>
    <scope>NUCLEOTIDE SEQUENCE [LARGE SCALE GENOMIC DNA]</scope>
    <source>
        <strain evidence="9 10">Z-1701</strain>
    </source>
</reference>
<dbReference type="GO" id="GO:0009236">
    <property type="term" value="P:cobalamin biosynthetic process"/>
    <property type="evidence" value="ECO:0007669"/>
    <property type="project" value="UniProtKB-UniRule"/>
</dbReference>
<evidence type="ECO:0000313" key="10">
    <source>
        <dbReference type="Proteomes" id="UP000449710"/>
    </source>
</evidence>
<keyword evidence="3" id="KW-0169">Cobalamin biosynthesis</keyword>
<dbReference type="PANTHER" id="PTHR43467">
    <property type="entry name" value="COBALT-PRECORRIN-2 C(20)-METHYLTRANSFERASE"/>
    <property type="match status" value="1"/>
</dbReference>
<dbReference type="AlphaFoldDB" id="A0AA44BCL1"/>
<evidence type="ECO:0000313" key="9">
    <source>
        <dbReference type="EMBL" id="NBG87087.1"/>
    </source>
</evidence>
<dbReference type="InterPro" id="IPR014776">
    <property type="entry name" value="4pyrrole_Mease_sub2"/>
</dbReference>
<evidence type="ECO:0000256" key="1">
    <source>
        <dbReference type="ARBA" id="ARBA00004953"/>
    </source>
</evidence>
<protein>
    <submittedName>
        <fullName evidence="9">Precorrin-2 C(20)-methyltransferase</fullName>
        <ecNumber evidence="9">2.1.1.130</ecNumber>
    </submittedName>
</protein>
<dbReference type="GO" id="GO:0032259">
    <property type="term" value="P:methylation"/>
    <property type="evidence" value="ECO:0007669"/>
    <property type="project" value="UniProtKB-KW"/>
</dbReference>
<dbReference type="Gene3D" id="3.30.950.10">
    <property type="entry name" value="Methyltransferase, Cobalt-precorrin-4 Transmethylase, Domain 2"/>
    <property type="match status" value="1"/>
</dbReference>